<feature type="chain" id="PRO_5035265370" evidence="1">
    <location>
        <begin position="17"/>
        <end position="83"/>
    </location>
</feature>
<reference evidence="2" key="1">
    <citation type="submission" date="2021-06" db="EMBL/GenBank/DDBJ databases">
        <authorList>
            <person name="Hodson N. C."/>
            <person name="Mongue J. A."/>
            <person name="Jaron S. K."/>
        </authorList>
    </citation>
    <scope>NUCLEOTIDE SEQUENCE</scope>
</reference>
<sequence length="83" mass="9030">MLKVVATIVLVGLVQQALLAPSLDSFLLKTLNEKGTANVFVNMREQTSGVLKNLVNTHFETRADRLNAVTNELKAFTAKSQAS</sequence>
<organism evidence="2 3">
    <name type="scientific">Allacma fusca</name>
    <dbReference type="NCBI Taxonomy" id="39272"/>
    <lineage>
        <taxon>Eukaryota</taxon>
        <taxon>Metazoa</taxon>
        <taxon>Ecdysozoa</taxon>
        <taxon>Arthropoda</taxon>
        <taxon>Hexapoda</taxon>
        <taxon>Collembola</taxon>
        <taxon>Symphypleona</taxon>
        <taxon>Sminthuridae</taxon>
        <taxon>Allacma</taxon>
    </lineage>
</organism>
<evidence type="ECO:0000313" key="3">
    <source>
        <dbReference type="Proteomes" id="UP000708208"/>
    </source>
</evidence>
<proteinExistence type="predicted"/>
<gene>
    <name evidence="2" type="ORF">AFUS01_LOCUS33114</name>
</gene>
<keyword evidence="3" id="KW-1185">Reference proteome</keyword>
<dbReference type="AlphaFoldDB" id="A0A8J2PBZ5"/>
<protein>
    <submittedName>
        <fullName evidence="2">Uncharacterized protein</fullName>
    </submittedName>
</protein>
<name>A0A8J2PBZ5_9HEXA</name>
<keyword evidence="1" id="KW-0732">Signal</keyword>
<feature type="signal peptide" evidence="1">
    <location>
        <begin position="1"/>
        <end position="16"/>
    </location>
</feature>
<feature type="non-terminal residue" evidence="2">
    <location>
        <position position="83"/>
    </location>
</feature>
<evidence type="ECO:0000256" key="1">
    <source>
        <dbReference type="SAM" id="SignalP"/>
    </source>
</evidence>
<evidence type="ECO:0000313" key="2">
    <source>
        <dbReference type="EMBL" id="CAG7822867.1"/>
    </source>
</evidence>
<dbReference type="EMBL" id="CAJVCH010527708">
    <property type="protein sequence ID" value="CAG7822867.1"/>
    <property type="molecule type" value="Genomic_DNA"/>
</dbReference>
<dbReference type="Proteomes" id="UP000708208">
    <property type="component" value="Unassembled WGS sequence"/>
</dbReference>
<comment type="caution">
    <text evidence="2">The sequence shown here is derived from an EMBL/GenBank/DDBJ whole genome shotgun (WGS) entry which is preliminary data.</text>
</comment>
<dbReference type="OrthoDB" id="7775224at2759"/>
<accession>A0A8J2PBZ5</accession>